<feature type="domain" description="Ig-like" evidence="1">
    <location>
        <begin position="31"/>
        <end position="121"/>
    </location>
</feature>
<protein>
    <recommendedName>
        <fullName evidence="1">Ig-like domain-containing protein</fullName>
    </recommendedName>
</protein>
<dbReference type="PANTHER" id="PTHR46013:SF4">
    <property type="entry name" value="B-CELL RECEPTOR CD22-RELATED"/>
    <property type="match status" value="1"/>
</dbReference>
<dbReference type="InterPro" id="IPR007110">
    <property type="entry name" value="Ig-like_dom"/>
</dbReference>
<dbReference type="SMART" id="SM00408">
    <property type="entry name" value="IGc2"/>
    <property type="match status" value="2"/>
</dbReference>
<evidence type="ECO:0000313" key="3">
    <source>
        <dbReference type="Proteomes" id="UP001501920"/>
    </source>
</evidence>
<reference evidence="2 3" key="1">
    <citation type="submission" date="2020-10" db="EMBL/GenBank/DDBJ databases">
        <title>Pygocentrus nattereri (red-bellied piranha) genome, fPygNat1, primary haplotype.</title>
        <authorList>
            <person name="Myers G."/>
            <person name="Meyer A."/>
            <person name="Karagic N."/>
            <person name="Pippel M."/>
            <person name="Winkler S."/>
            <person name="Tracey A."/>
            <person name="Wood J."/>
            <person name="Formenti G."/>
            <person name="Howe K."/>
            <person name="Fedrigo O."/>
            <person name="Jarvis E.D."/>
        </authorList>
    </citation>
    <scope>NUCLEOTIDE SEQUENCE [LARGE SCALE GENOMIC DNA]</scope>
</reference>
<feature type="domain" description="Ig-like" evidence="1">
    <location>
        <begin position="128"/>
        <end position="191"/>
    </location>
</feature>
<dbReference type="AlphaFoldDB" id="A0AAR2KWE0"/>
<dbReference type="Ensembl" id="ENSPNAT00000061788.1">
    <property type="protein sequence ID" value="ENSPNAP00000068575.1"/>
    <property type="gene ID" value="ENSPNAG00000032545.1"/>
</dbReference>
<evidence type="ECO:0000259" key="1">
    <source>
        <dbReference type="PROSITE" id="PS50835"/>
    </source>
</evidence>
<dbReference type="GeneTree" id="ENSGT01120000273286"/>
<dbReference type="PROSITE" id="PS50835">
    <property type="entry name" value="IG_LIKE"/>
    <property type="match status" value="2"/>
</dbReference>
<dbReference type="Gene3D" id="2.60.40.10">
    <property type="entry name" value="Immunoglobulins"/>
    <property type="match status" value="3"/>
</dbReference>
<name>A0AAR2KWE0_PYGNA</name>
<reference evidence="2" key="3">
    <citation type="submission" date="2025-09" db="UniProtKB">
        <authorList>
            <consortium name="Ensembl"/>
        </authorList>
    </citation>
    <scope>IDENTIFICATION</scope>
</reference>
<dbReference type="Pfam" id="PF13895">
    <property type="entry name" value="Ig_2"/>
    <property type="match status" value="1"/>
</dbReference>
<evidence type="ECO:0000313" key="2">
    <source>
        <dbReference type="Ensembl" id="ENSPNAP00000068575.1"/>
    </source>
</evidence>
<sequence>MTITDLRESDAHTYSFRFYTDHPDGRYSGRPGVTLSVTDLKVTVSDTDGGVKKLTCSSTCTLPNNPTYIWYRNGQPVSDQNRNELELRDRTVDAGSYSCAVKGYEELGSPAVYSPRPPSVSETEVNGSVTLVCVSDSNPASSYTWFRKTGGNITQFGEGASLTLAAGADGVFYCTAENPYGSSTSSEWTLTSGVSWGDVVAFFPPQRSVRETTGHLLVLGQSVTISRLDPLLSLRYESSGTLQICLTSQQR</sequence>
<proteinExistence type="predicted"/>
<accession>A0AAR2KWE0</accession>
<reference evidence="2" key="2">
    <citation type="submission" date="2025-08" db="UniProtKB">
        <authorList>
            <consortium name="Ensembl"/>
        </authorList>
    </citation>
    <scope>IDENTIFICATION</scope>
</reference>
<dbReference type="SUPFAM" id="SSF48726">
    <property type="entry name" value="Immunoglobulin"/>
    <property type="match status" value="2"/>
</dbReference>
<organism evidence="2 3">
    <name type="scientific">Pygocentrus nattereri</name>
    <name type="common">Red-bellied piranha</name>
    <dbReference type="NCBI Taxonomy" id="42514"/>
    <lineage>
        <taxon>Eukaryota</taxon>
        <taxon>Metazoa</taxon>
        <taxon>Chordata</taxon>
        <taxon>Craniata</taxon>
        <taxon>Vertebrata</taxon>
        <taxon>Euteleostomi</taxon>
        <taxon>Actinopterygii</taxon>
        <taxon>Neopterygii</taxon>
        <taxon>Teleostei</taxon>
        <taxon>Ostariophysi</taxon>
        <taxon>Characiformes</taxon>
        <taxon>Characoidei</taxon>
        <taxon>Pygocentrus</taxon>
    </lineage>
</organism>
<dbReference type="InterPro" id="IPR013783">
    <property type="entry name" value="Ig-like_fold"/>
</dbReference>
<keyword evidence="3" id="KW-1185">Reference proteome</keyword>
<dbReference type="InterPro" id="IPR003598">
    <property type="entry name" value="Ig_sub2"/>
</dbReference>
<dbReference type="Proteomes" id="UP001501920">
    <property type="component" value="Chromosome 6"/>
</dbReference>
<dbReference type="PANTHER" id="PTHR46013">
    <property type="entry name" value="VASCULAR CELL ADHESION MOLECULE 1"/>
    <property type="match status" value="1"/>
</dbReference>
<dbReference type="InterPro" id="IPR036179">
    <property type="entry name" value="Ig-like_dom_sf"/>
</dbReference>